<keyword evidence="3" id="KW-1185">Reference proteome</keyword>
<name>A0A9X3E3T8_9HYPH</name>
<dbReference type="Proteomes" id="UP001144805">
    <property type="component" value="Unassembled WGS sequence"/>
</dbReference>
<dbReference type="RefSeq" id="WP_266338241.1">
    <property type="nucleotide sequence ID" value="NZ_JAPKNK010000003.1"/>
</dbReference>
<protein>
    <submittedName>
        <fullName evidence="2">Transglutaminase-like cysteine peptidase</fullName>
    </submittedName>
</protein>
<feature type="signal peptide" evidence="1">
    <location>
        <begin position="1"/>
        <end position="23"/>
    </location>
</feature>
<proteinExistence type="predicted"/>
<reference evidence="2" key="1">
    <citation type="submission" date="2022-11" db="EMBL/GenBank/DDBJ databases">
        <title>Biodiversity and phylogenetic relationships of bacteria.</title>
        <authorList>
            <person name="Machado R.A.R."/>
            <person name="Bhat A."/>
            <person name="Loulou A."/>
            <person name="Kallel S."/>
        </authorList>
    </citation>
    <scope>NUCLEOTIDE SEQUENCE</scope>
    <source>
        <strain evidence="2">K-TC2</strain>
    </source>
</reference>
<keyword evidence="1" id="KW-0732">Signal</keyword>
<feature type="chain" id="PRO_5040788762" evidence="1">
    <location>
        <begin position="24"/>
        <end position="204"/>
    </location>
</feature>
<dbReference type="PANTHER" id="PTHR39327">
    <property type="match status" value="1"/>
</dbReference>
<dbReference type="Gene3D" id="3.10.620.30">
    <property type="match status" value="1"/>
</dbReference>
<evidence type="ECO:0000256" key="1">
    <source>
        <dbReference type="SAM" id="SignalP"/>
    </source>
</evidence>
<evidence type="ECO:0000313" key="3">
    <source>
        <dbReference type="Proteomes" id="UP001144805"/>
    </source>
</evidence>
<gene>
    <name evidence="2" type="ORF">OSH07_08665</name>
</gene>
<comment type="caution">
    <text evidence="2">The sequence shown here is derived from an EMBL/GenBank/DDBJ whole genome shotgun (WGS) entry which is preliminary data.</text>
</comment>
<dbReference type="PANTHER" id="PTHR39327:SF1">
    <property type="entry name" value="BLR5470 PROTEIN"/>
    <property type="match status" value="1"/>
</dbReference>
<dbReference type="InterPro" id="IPR010319">
    <property type="entry name" value="Transglutaminase-like_Cys_pept"/>
</dbReference>
<dbReference type="Pfam" id="PF06035">
    <property type="entry name" value="Peptidase_C93"/>
    <property type="match status" value="1"/>
</dbReference>
<sequence length="204" mass="22923">MSFVRVSSCIAGLAMFFGLIAGAAAQDHPAFMRVTGKTSQPVGHFELCSRMPVECNEITRNTAPVHLTVTRWNELIAVNDNVNTAIEPVTDQELYGREEYWNYPEDGKGDCEDFVLLKRRELIEKGWPAGSLLITVVRQTNGEGHAVLTVRSDRGDLVLDNLEPKIKLWGDTEYQFVKRQSDQNSGRWVSIDDDRPTLVGSIKR</sequence>
<evidence type="ECO:0000313" key="2">
    <source>
        <dbReference type="EMBL" id="MCX5569263.1"/>
    </source>
</evidence>
<organism evidence="2 3">
    <name type="scientific">Kaistia nematophila</name>
    <dbReference type="NCBI Taxonomy" id="2994654"/>
    <lineage>
        <taxon>Bacteria</taxon>
        <taxon>Pseudomonadati</taxon>
        <taxon>Pseudomonadota</taxon>
        <taxon>Alphaproteobacteria</taxon>
        <taxon>Hyphomicrobiales</taxon>
        <taxon>Kaistiaceae</taxon>
        <taxon>Kaistia</taxon>
    </lineage>
</organism>
<accession>A0A9X3E3T8</accession>
<dbReference type="EMBL" id="JAPKNK010000003">
    <property type="protein sequence ID" value="MCX5569263.1"/>
    <property type="molecule type" value="Genomic_DNA"/>
</dbReference>
<dbReference type="AlphaFoldDB" id="A0A9X3E3T8"/>